<dbReference type="Proteomes" id="UP000235828">
    <property type="component" value="Chromosome B"/>
</dbReference>
<name>A0A2N8ZL33_9VIBR</name>
<organism evidence="1 2">
    <name type="scientific">Vibrio tapetis subsp. tapetis</name>
    <dbReference type="NCBI Taxonomy" id="1671868"/>
    <lineage>
        <taxon>Bacteria</taxon>
        <taxon>Pseudomonadati</taxon>
        <taxon>Pseudomonadota</taxon>
        <taxon>Gammaproteobacteria</taxon>
        <taxon>Vibrionales</taxon>
        <taxon>Vibrionaceae</taxon>
        <taxon>Vibrio</taxon>
    </lineage>
</organism>
<keyword evidence="2" id="KW-1185">Reference proteome</keyword>
<proteinExistence type="predicted"/>
<sequence>MKQCYVKNYPSRAVSKHTTALVEVLSACGAIQILFGNGVLAHGCGAILLQTKLASDESRFLNCENSLSIYRALTLKCKRINYLRNKSRKW</sequence>
<reference evidence="1 2" key="1">
    <citation type="submission" date="2017-10" db="EMBL/GenBank/DDBJ databases">
        <authorList>
            <person name="Banno H."/>
            <person name="Chua N.-H."/>
        </authorList>
    </citation>
    <scope>NUCLEOTIDE SEQUENCE [LARGE SCALE GENOMIC DNA]</scope>
    <source>
        <strain evidence="1">Vibrio tapetis CECT4600</strain>
    </source>
</reference>
<dbReference type="KEGG" id="vta:B1008"/>
<accession>A0A2N8ZL33</accession>
<dbReference type="EMBL" id="LT960612">
    <property type="protein sequence ID" value="SON52619.1"/>
    <property type="molecule type" value="Genomic_DNA"/>
</dbReference>
<evidence type="ECO:0000313" key="1">
    <source>
        <dbReference type="EMBL" id="SON52619.1"/>
    </source>
</evidence>
<evidence type="ECO:0000313" key="2">
    <source>
        <dbReference type="Proteomes" id="UP000235828"/>
    </source>
</evidence>
<protein>
    <submittedName>
        <fullName evidence="1">Uncharacterized protein</fullName>
    </submittedName>
</protein>
<gene>
    <name evidence="1" type="ORF">VTAP4600_B1008</name>
</gene>
<dbReference type="AlphaFoldDB" id="A0A2N8ZL33"/>